<dbReference type="AlphaFoldDB" id="A0A6P4ZQL2"/>
<dbReference type="PANTHER" id="PTHR37404">
    <property type="entry name" value="HCG1796489"/>
    <property type="match status" value="1"/>
</dbReference>
<proteinExistence type="predicted"/>
<keyword evidence="1" id="KW-1185">Reference proteome</keyword>
<organism evidence="1 2">
    <name type="scientific">Branchiostoma belcheri</name>
    <name type="common">Amphioxus</name>
    <dbReference type="NCBI Taxonomy" id="7741"/>
    <lineage>
        <taxon>Eukaryota</taxon>
        <taxon>Metazoa</taxon>
        <taxon>Chordata</taxon>
        <taxon>Cephalochordata</taxon>
        <taxon>Leptocardii</taxon>
        <taxon>Amphioxiformes</taxon>
        <taxon>Branchiostomatidae</taxon>
        <taxon>Branchiostoma</taxon>
    </lineage>
</organism>
<reference evidence="2" key="1">
    <citation type="submission" date="2025-08" db="UniProtKB">
        <authorList>
            <consortium name="RefSeq"/>
        </authorList>
    </citation>
    <scope>IDENTIFICATION</scope>
    <source>
        <tissue evidence="2">Gonad</tissue>
    </source>
</reference>
<dbReference type="GeneID" id="109475634"/>
<gene>
    <name evidence="2" type="primary">LOC109475634</name>
</gene>
<dbReference type="Proteomes" id="UP000515135">
    <property type="component" value="Unplaced"/>
</dbReference>
<evidence type="ECO:0000313" key="2">
    <source>
        <dbReference type="RefSeq" id="XP_019631931.1"/>
    </source>
</evidence>
<evidence type="ECO:0000313" key="1">
    <source>
        <dbReference type="Proteomes" id="UP000515135"/>
    </source>
</evidence>
<dbReference type="OrthoDB" id="382863at2759"/>
<dbReference type="KEGG" id="bbel:109475634"/>
<dbReference type="InterPro" id="IPR053347">
    <property type="entry name" value="Axonemal_MT_stabilizer"/>
</dbReference>
<accession>A0A6P4ZQL2</accession>
<sequence>MLQDSRQDLHLTSTGKGHEFRGSYYFPDSTFRTTVLDPLPPPLSKQDEVHPYDSLINNYETTTGKFHDYKYMGGVLSNPLHKKAPGHWKVHYVKDLHEKLQVREALRPALTMGNQKTEVQDNYNAKRGLSLDSAFNAGPQNPTLRDHHVDGPTKAVIASTKNDALSGQPFYARDQGVFRLNDMYITTTHKDHRPFSRHEMEGYPRKDVPTYWQCEDYPKAWGHGLKHNPLPKDASRISRETPMRDITWFPTATRIPRLPKKLSPVPHSGLKTLYSQSYIEPSDVKSKDIFSCPVDTPWVIPDPGPLETFAVPSMYKTEYMTYASGKPISV</sequence>
<name>A0A6P4ZQL2_BRABE</name>
<dbReference type="RefSeq" id="XP_019631931.1">
    <property type="nucleotide sequence ID" value="XM_019776372.1"/>
</dbReference>
<dbReference type="PANTHER" id="PTHR37404:SF1">
    <property type="entry name" value="HCG1796489"/>
    <property type="match status" value="1"/>
</dbReference>
<protein>
    <submittedName>
        <fullName evidence="2">Uncharacterized protein LOC109475634</fullName>
    </submittedName>
</protein>